<dbReference type="Pfam" id="PF02515">
    <property type="entry name" value="CoA_transf_3"/>
    <property type="match status" value="1"/>
</dbReference>
<dbReference type="Gene3D" id="3.40.50.10540">
    <property type="entry name" value="Crotonobetainyl-coa:carnitine coa-transferase, domain 1"/>
    <property type="match status" value="1"/>
</dbReference>
<dbReference type="AlphaFoldDB" id="A0A560FP01"/>
<comment type="caution">
    <text evidence="2">The sequence shown here is derived from an EMBL/GenBank/DDBJ whole genome shotgun (WGS) entry which is preliminary data.</text>
</comment>
<protein>
    <submittedName>
        <fullName evidence="2">Crotonobetainyl-CoA:carnitine CoA-transferase CaiB-like acyl-CoA transferase</fullName>
    </submittedName>
</protein>
<dbReference type="InterPro" id="IPR023606">
    <property type="entry name" value="CoA-Trfase_III_dom_1_sf"/>
</dbReference>
<dbReference type="OrthoDB" id="9781472at2"/>
<dbReference type="Gene3D" id="3.30.1540.10">
    <property type="entry name" value="formyl-coa transferase, domain 3"/>
    <property type="match status" value="1"/>
</dbReference>
<dbReference type="PANTHER" id="PTHR48207">
    <property type="entry name" value="SUCCINATE--HYDROXYMETHYLGLUTARATE COA-TRANSFERASE"/>
    <property type="match status" value="1"/>
</dbReference>
<name>A0A560FP01_9PROT</name>
<proteinExistence type="predicted"/>
<dbReference type="Proteomes" id="UP000319859">
    <property type="component" value="Unassembled WGS sequence"/>
</dbReference>
<gene>
    <name evidence="2" type="ORF">FBZ89_10233</name>
</gene>
<dbReference type="InterPro" id="IPR050483">
    <property type="entry name" value="CoA-transferase_III_domain"/>
</dbReference>
<dbReference type="InterPro" id="IPR003673">
    <property type="entry name" value="CoA-Trfase_fam_III"/>
</dbReference>
<dbReference type="PANTHER" id="PTHR48207:SF3">
    <property type="entry name" value="SUCCINATE--HYDROXYMETHYLGLUTARATE COA-TRANSFERASE"/>
    <property type="match status" value="1"/>
</dbReference>
<evidence type="ECO:0000313" key="2">
    <source>
        <dbReference type="EMBL" id="TWB23280.1"/>
    </source>
</evidence>
<dbReference type="InterPro" id="IPR044855">
    <property type="entry name" value="CoA-Trfase_III_dom3_sf"/>
</dbReference>
<reference evidence="2 3" key="1">
    <citation type="submission" date="2019-06" db="EMBL/GenBank/DDBJ databases">
        <title>Genomic Encyclopedia of Type Strains, Phase IV (KMG-V): Genome sequencing to study the core and pangenomes of soil and plant-associated prokaryotes.</title>
        <authorList>
            <person name="Whitman W."/>
        </authorList>
    </citation>
    <scope>NUCLEOTIDE SEQUENCE [LARGE SCALE GENOMIC DNA]</scope>
    <source>
        <strain evidence="2 3">BR 11880</strain>
    </source>
</reference>
<evidence type="ECO:0000256" key="1">
    <source>
        <dbReference type="ARBA" id="ARBA00022679"/>
    </source>
</evidence>
<sequence>MVEVLKGIRVVEQGTFITGPCAAMLLADLGADVIKIESPEGGDPYRTFKDGHYSAHFQAYNHAKRSLCLDLKKAEDRTLFHGLVSSADVYIQNFRPGVAGRIGAGWDDLSAVNPKLVYCSISGFGPDGPYSRRPSYDSVTQALSGFLSVAIDPANPRLLGPALADAITGLYAALGILGALVERGRTGTGRLLEISMLEAMMHFAIEPFAGYFALGEVPTGMDRPRLAQAMILTCGDGKHVAVHMSSLEKFWDALVAGIGGQALTQDPRFATRLARIDHYPQLVAALNAIFATRPRAEWVALLSDTDLPFAPVNSIADTAADPQVEHLKMLVPVARRIEGAKGGADRLVRSPFAYGGARDDAVVAAPLLGQHSAGIRVALAENPGTWPG</sequence>
<keyword evidence="1 2" id="KW-0808">Transferase</keyword>
<dbReference type="RefSeq" id="WP_145748516.1">
    <property type="nucleotide sequence ID" value="NZ_VITN01000002.1"/>
</dbReference>
<evidence type="ECO:0000313" key="3">
    <source>
        <dbReference type="Proteomes" id="UP000319859"/>
    </source>
</evidence>
<dbReference type="EMBL" id="VITN01000002">
    <property type="protein sequence ID" value="TWB23280.1"/>
    <property type="molecule type" value="Genomic_DNA"/>
</dbReference>
<dbReference type="GO" id="GO:0008410">
    <property type="term" value="F:CoA-transferase activity"/>
    <property type="evidence" value="ECO:0007669"/>
    <property type="project" value="TreeGrafter"/>
</dbReference>
<accession>A0A560FP01</accession>
<dbReference type="SUPFAM" id="SSF89796">
    <property type="entry name" value="CoA-transferase family III (CaiB/BaiF)"/>
    <property type="match status" value="1"/>
</dbReference>
<organism evidence="2 3">
    <name type="scientific">Nitrospirillum amazonense</name>
    <dbReference type="NCBI Taxonomy" id="28077"/>
    <lineage>
        <taxon>Bacteria</taxon>
        <taxon>Pseudomonadati</taxon>
        <taxon>Pseudomonadota</taxon>
        <taxon>Alphaproteobacteria</taxon>
        <taxon>Rhodospirillales</taxon>
        <taxon>Azospirillaceae</taxon>
        <taxon>Nitrospirillum</taxon>
    </lineage>
</organism>